<name>A0A7D5HDU8_9PSED</name>
<dbReference type="EMBL" id="CP056030">
    <property type="protein sequence ID" value="QKZ05010.1"/>
    <property type="molecule type" value="Genomic_DNA"/>
</dbReference>
<reference evidence="1 2" key="1">
    <citation type="submission" date="2020-06" db="EMBL/GenBank/DDBJ databases">
        <title>Pseudomonas eucalypticola sp. nov., an endophyte of Eucalyptus dunnii leaves with biocontrol ability of eucalyptus leaf blight.</title>
        <authorList>
            <person name="Liu Y."/>
            <person name="Song Z."/>
            <person name="Zeng H."/>
            <person name="Lu M."/>
            <person name="Wang X."/>
            <person name="Lian X."/>
            <person name="Zhang Q."/>
        </authorList>
    </citation>
    <scope>NUCLEOTIDE SEQUENCE [LARGE SCALE GENOMIC DNA]</scope>
    <source>
        <strain evidence="1 2">NP-1</strain>
    </source>
</reference>
<evidence type="ECO:0000313" key="1">
    <source>
        <dbReference type="EMBL" id="QKZ05010.1"/>
    </source>
</evidence>
<accession>A0A7D5HDU8</accession>
<dbReference type="Proteomes" id="UP000509568">
    <property type="component" value="Chromosome"/>
</dbReference>
<gene>
    <name evidence="1" type="ORF">HWQ56_14930</name>
</gene>
<sequence>MRERIYPYTAWLLTRSFQPLEIELIGPGYAASGYDRTESGRNYHVDELYPSKAAAIACGEDRLAELAADIAKRQASLDKRRDALYRHK</sequence>
<dbReference type="KEGG" id="pez:HWQ56_14930"/>
<organism evidence="1 2">
    <name type="scientific">Pseudomonas eucalypticola</name>
    <dbReference type="NCBI Taxonomy" id="2599595"/>
    <lineage>
        <taxon>Bacteria</taxon>
        <taxon>Pseudomonadati</taxon>
        <taxon>Pseudomonadota</taxon>
        <taxon>Gammaproteobacteria</taxon>
        <taxon>Pseudomonadales</taxon>
        <taxon>Pseudomonadaceae</taxon>
        <taxon>Pseudomonas</taxon>
    </lineage>
</organism>
<protein>
    <submittedName>
        <fullName evidence="1">Uncharacterized protein</fullName>
    </submittedName>
</protein>
<dbReference type="AlphaFoldDB" id="A0A7D5HDU8"/>
<dbReference type="RefSeq" id="WP_158158293.1">
    <property type="nucleotide sequence ID" value="NZ_CP056030.1"/>
</dbReference>
<keyword evidence="2" id="KW-1185">Reference proteome</keyword>
<evidence type="ECO:0000313" key="2">
    <source>
        <dbReference type="Proteomes" id="UP000509568"/>
    </source>
</evidence>
<proteinExistence type="predicted"/>